<proteinExistence type="inferred from homology"/>
<dbReference type="InterPro" id="IPR045018">
    <property type="entry name" value="Azg-like"/>
</dbReference>
<keyword evidence="4 7" id="KW-0812">Transmembrane</keyword>
<feature type="transmembrane region" description="Helical" evidence="7">
    <location>
        <begin position="315"/>
        <end position="334"/>
    </location>
</feature>
<feature type="transmembrane region" description="Helical" evidence="7">
    <location>
        <begin position="193"/>
        <end position="209"/>
    </location>
</feature>
<evidence type="ECO:0000256" key="3">
    <source>
        <dbReference type="ARBA" id="ARBA00022448"/>
    </source>
</evidence>
<keyword evidence="6 7" id="KW-0472">Membrane</keyword>
<name>A0ABW2PU28_9BACL</name>
<keyword evidence="5 7" id="KW-1133">Transmembrane helix</keyword>
<accession>A0ABW2PU28</accession>
<gene>
    <name evidence="8" type="ORF">ACFQRG_02050</name>
</gene>
<evidence type="ECO:0000256" key="1">
    <source>
        <dbReference type="ARBA" id="ARBA00004141"/>
    </source>
</evidence>
<organism evidence="8 9">
    <name type="scientific">Scopulibacillus cellulosilyticus</name>
    <dbReference type="NCBI Taxonomy" id="2665665"/>
    <lineage>
        <taxon>Bacteria</taxon>
        <taxon>Bacillati</taxon>
        <taxon>Bacillota</taxon>
        <taxon>Bacilli</taxon>
        <taxon>Bacillales</taxon>
        <taxon>Sporolactobacillaceae</taxon>
        <taxon>Scopulibacillus</taxon>
    </lineage>
</organism>
<dbReference type="InterPro" id="IPR006043">
    <property type="entry name" value="NCS2"/>
</dbReference>
<feature type="transmembrane region" description="Helical" evidence="7">
    <location>
        <begin position="167"/>
        <end position="186"/>
    </location>
</feature>
<dbReference type="PANTHER" id="PTHR43337">
    <property type="entry name" value="XANTHINE/URACIL PERMEASE C887.17-RELATED"/>
    <property type="match status" value="1"/>
</dbReference>
<comment type="subcellular location">
    <subcellularLocation>
        <location evidence="1">Membrane</location>
        <topology evidence="1">Multi-pass membrane protein</topology>
    </subcellularLocation>
</comment>
<feature type="transmembrane region" description="Helical" evidence="7">
    <location>
        <begin position="410"/>
        <end position="428"/>
    </location>
</feature>
<dbReference type="EMBL" id="JBHTCO010000002">
    <property type="protein sequence ID" value="MFC7391775.1"/>
    <property type="molecule type" value="Genomic_DNA"/>
</dbReference>
<dbReference type="Pfam" id="PF00860">
    <property type="entry name" value="Xan_ur_permease"/>
    <property type="match status" value="1"/>
</dbReference>
<feature type="transmembrane region" description="Helical" evidence="7">
    <location>
        <begin position="135"/>
        <end position="155"/>
    </location>
</feature>
<evidence type="ECO:0000256" key="5">
    <source>
        <dbReference type="ARBA" id="ARBA00022989"/>
    </source>
</evidence>
<feature type="transmembrane region" description="Helical" evidence="7">
    <location>
        <begin position="278"/>
        <end position="295"/>
    </location>
</feature>
<feature type="transmembrane region" description="Helical" evidence="7">
    <location>
        <begin position="243"/>
        <end position="266"/>
    </location>
</feature>
<evidence type="ECO:0000256" key="6">
    <source>
        <dbReference type="ARBA" id="ARBA00023136"/>
    </source>
</evidence>
<feature type="transmembrane region" description="Helical" evidence="7">
    <location>
        <begin position="341"/>
        <end position="360"/>
    </location>
</feature>
<reference evidence="9" key="1">
    <citation type="journal article" date="2019" name="Int. J. Syst. Evol. Microbiol.">
        <title>The Global Catalogue of Microorganisms (GCM) 10K type strain sequencing project: providing services to taxonomists for standard genome sequencing and annotation.</title>
        <authorList>
            <consortium name="The Broad Institute Genomics Platform"/>
            <consortium name="The Broad Institute Genome Sequencing Center for Infectious Disease"/>
            <person name="Wu L."/>
            <person name="Ma J."/>
        </authorList>
    </citation>
    <scope>NUCLEOTIDE SEQUENCE [LARGE SCALE GENOMIC DNA]</scope>
    <source>
        <strain evidence="9">CGMCC 1.16305</strain>
    </source>
</reference>
<comment type="caution">
    <text evidence="8">The sequence shown here is derived from an EMBL/GenBank/DDBJ whole genome shotgun (WGS) entry which is preliminary data.</text>
</comment>
<protein>
    <submittedName>
        <fullName evidence="8">NCS2 family permease</fullName>
    </submittedName>
</protein>
<evidence type="ECO:0000256" key="4">
    <source>
        <dbReference type="ARBA" id="ARBA00022692"/>
    </source>
</evidence>
<feature type="transmembrane region" description="Helical" evidence="7">
    <location>
        <begin position="74"/>
        <end position="94"/>
    </location>
</feature>
<keyword evidence="9" id="KW-1185">Reference proteome</keyword>
<feature type="transmembrane region" description="Helical" evidence="7">
    <location>
        <begin position="20"/>
        <end position="39"/>
    </location>
</feature>
<comment type="similarity">
    <text evidence="2">Belongs to the nucleobase:cation symporter-2 (NCS2) (TC 2.A.40) family. Azg-like subfamily.</text>
</comment>
<evidence type="ECO:0000313" key="9">
    <source>
        <dbReference type="Proteomes" id="UP001596505"/>
    </source>
</evidence>
<feature type="transmembrane region" description="Helical" evidence="7">
    <location>
        <begin position="45"/>
        <end position="67"/>
    </location>
</feature>
<feature type="transmembrane region" description="Helical" evidence="7">
    <location>
        <begin position="372"/>
        <end position="398"/>
    </location>
</feature>
<feature type="transmembrane region" description="Helical" evidence="7">
    <location>
        <begin position="100"/>
        <end position="123"/>
    </location>
</feature>
<dbReference type="PANTHER" id="PTHR43337:SF2">
    <property type="entry name" value="XANTHINE_URACIL PERMEASE"/>
    <property type="match status" value="1"/>
</dbReference>
<dbReference type="Proteomes" id="UP001596505">
    <property type="component" value="Unassembled WGS sequence"/>
</dbReference>
<evidence type="ECO:0000256" key="7">
    <source>
        <dbReference type="SAM" id="Phobius"/>
    </source>
</evidence>
<evidence type="ECO:0000256" key="2">
    <source>
        <dbReference type="ARBA" id="ARBA00005697"/>
    </source>
</evidence>
<sequence length="429" mass="45750">MFNRLFRLKENHTSIKTELLAGLVSFFTIVYIIAVNASILTDAGIPMGAGIVATILVAFAGSLLMGFWANAPMLLVPGMGINALFTYTVVQSMGLHWQEALAAVFVSGILFVIITFTSLSGIIANAIPDSLKESIGVGIGLFLAFIGLQKGGIVVKSKSTFVQLGHFSDAHVLLMIATLVITLILFARNVPGNLLIGIIAGTILSILFGETDLHKLGQSGFSLNDYKPVFVGLSFKHVLTFPFWMAVFSLTLVTLFENIGLTHGFVKMIQRPEKYDRSLQATALSVITCGLLGTSPSVATVESASGITAGGRTGLTTITTGVLFLISLLFIPFIRIIPDTAIAPVLIIIGGLMISGTRNINFNDFTEGFPAFLIIACIPLTSSIVDGIALGFIAYPILKIANGKAKNVAVTLYIIAALFLIYFIFQAFS</sequence>
<evidence type="ECO:0000313" key="8">
    <source>
        <dbReference type="EMBL" id="MFC7391775.1"/>
    </source>
</evidence>
<dbReference type="RefSeq" id="WP_380963106.1">
    <property type="nucleotide sequence ID" value="NZ_JBHTCO010000002.1"/>
</dbReference>
<keyword evidence="3" id="KW-0813">Transport</keyword>